<evidence type="ECO:0000313" key="13">
    <source>
        <dbReference type="Proteomes" id="UP000177750"/>
    </source>
</evidence>
<dbReference type="InterPro" id="IPR007197">
    <property type="entry name" value="rSAM"/>
</dbReference>
<evidence type="ECO:0000256" key="3">
    <source>
        <dbReference type="ARBA" id="ARBA00022485"/>
    </source>
</evidence>
<comment type="cofactor">
    <cofactor evidence="1">
        <name>[4Fe-4S] cluster</name>
        <dbReference type="ChEBI" id="CHEBI:49883"/>
    </cofactor>
</comment>
<keyword evidence="3" id="KW-0004">4Fe-4S</keyword>
<keyword evidence="9" id="KW-0408">Iron</keyword>
<dbReference type="GO" id="GO:0070475">
    <property type="term" value="P:rRNA base methylation"/>
    <property type="evidence" value="ECO:0007669"/>
    <property type="project" value="TreeGrafter"/>
</dbReference>
<name>A0A1F7VHF3_9BACT</name>
<evidence type="ECO:0000313" key="12">
    <source>
        <dbReference type="EMBL" id="OGL89588.1"/>
    </source>
</evidence>
<dbReference type="Pfam" id="PF04055">
    <property type="entry name" value="Radical_SAM"/>
    <property type="match status" value="1"/>
</dbReference>
<evidence type="ECO:0000256" key="8">
    <source>
        <dbReference type="ARBA" id="ARBA00022723"/>
    </source>
</evidence>
<dbReference type="SFLD" id="SFLDS00029">
    <property type="entry name" value="Radical_SAM"/>
    <property type="match status" value="1"/>
</dbReference>
<evidence type="ECO:0000256" key="6">
    <source>
        <dbReference type="ARBA" id="ARBA00022679"/>
    </source>
</evidence>
<keyword evidence="10" id="KW-0411">Iron-sulfur</keyword>
<evidence type="ECO:0000256" key="5">
    <source>
        <dbReference type="ARBA" id="ARBA00022603"/>
    </source>
</evidence>
<dbReference type="PROSITE" id="PS51918">
    <property type="entry name" value="RADICAL_SAM"/>
    <property type="match status" value="1"/>
</dbReference>
<keyword evidence="5" id="KW-0489">Methyltransferase</keyword>
<dbReference type="PIRSF" id="PIRSF006004">
    <property type="entry name" value="CHP00048"/>
    <property type="match status" value="1"/>
</dbReference>
<dbReference type="EMBL" id="MGEU01000064">
    <property type="protein sequence ID" value="OGL89588.1"/>
    <property type="molecule type" value="Genomic_DNA"/>
</dbReference>
<evidence type="ECO:0000256" key="1">
    <source>
        <dbReference type="ARBA" id="ARBA00001966"/>
    </source>
</evidence>
<comment type="subcellular location">
    <subcellularLocation>
        <location evidence="2">Cytoplasm</location>
    </subcellularLocation>
</comment>
<dbReference type="AlphaFoldDB" id="A0A1F7VHF3"/>
<dbReference type="InterPro" id="IPR004383">
    <property type="entry name" value="rRNA_lsu_MTrfase_RlmN/Cfr"/>
</dbReference>
<dbReference type="Proteomes" id="UP000177750">
    <property type="component" value="Unassembled WGS sequence"/>
</dbReference>
<dbReference type="PANTHER" id="PTHR30544:SF8">
    <property type="entry name" value="RADICAL SAM SUPERFAMILY PROTEIN"/>
    <property type="match status" value="1"/>
</dbReference>
<dbReference type="PANTHER" id="PTHR30544">
    <property type="entry name" value="23S RRNA METHYLTRANSFERASE"/>
    <property type="match status" value="1"/>
</dbReference>
<feature type="domain" description="Radical SAM core" evidence="11">
    <location>
        <begin position="93"/>
        <end position="333"/>
    </location>
</feature>
<evidence type="ECO:0000256" key="9">
    <source>
        <dbReference type="ARBA" id="ARBA00023004"/>
    </source>
</evidence>
<protein>
    <recommendedName>
        <fullName evidence="11">Radical SAM core domain-containing protein</fullName>
    </recommendedName>
</protein>
<keyword evidence="4" id="KW-0963">Cytoplasm</keyword>
<dbReference type="InterPro" id="IPR040072">
    <property type="entry name" value="Methyltransferase_A"/>
</dbReference>
<dbReference type="SUPFAM" id="SSF102114">
    <property type="entry name" value="Radical SAM enzymes"/>
    <property type="match status" value="1"/>
</dbReference>
<dbReference type="InterPro" id="IPR058240">
    <property type="entry name" value="rSAM_sf"/>
</dbReference>
<comment type="caution">
    <text evidence="12">The sequence shown here is derived from an EMBL/GenBank/DDBJ whole genome shotgun (WGS) entry which is preliminary data.</text>
</comment>
<keyword evidence="8" id="KW-0479">Metal-binding</keyword>
<dbReference type="SFLD" id="SFLDF00275">
    <property type="entry name" value="adenosine_C2_methyltransferase"/>
    <property type="match status" value="1"/>
</dbReference>
<reference evidence="12 13" key="1">
    <citation type="journal article" date="2016" name="Nat. Commun.">
        <title>Thousands of microbial genomes shed light on interconnected biogeochemical processes in an aquifer system.</title>
        <authorList>
            <person name="Anantharaman K."/>
            <person name="Brown C.T."/>
            <person name="Hug L.A."/>
            <person name="Sharon I."/>
            <person name="Castelle C.J."/>
            <person name="Probst A.J."/>
            <person name="Thomas B.C."/>
            <person name="Singh A."/>
            <person name="Wilkins M.J."/>
            <person name="Karaoz U."/>
            <person name="Brodie E.L."/>
            <person name="Williams K.H."/>
            <person name="Hubbard S.S."/>
            <person name="Banfield J.F."/>
        </authorList>
    </citation>
    <scope>NUCLEOTIDE SEQUENCE [LARGE SCALE GENOMIC DNA]</scope>
</reference>
<organism evidence="12 13">
    <name type="scientific">Candidatus Uhrbacteria bacterium RIFCSPLOWO2_02_FULL_54_37</name>
    <dbReference type="NCBI Taxonomy" id="1802412"/>
    <lineage>
        <taxon>Bacteria</taxon>
        <taxon>Candidatus Uhriibacteriota</taxon>
    </lineage>
</organism>
<evidence type="ECO:0000256" key="7">
    <source>
        <dbReference type="ARBA" id="ARBA00022691"/>
    </source>
</evidence>
<accession>A0A1F7VHF3</accession>
<proteinExistence type="predicted"/>
<evidence type="ECO:0000256" key="10">
    <source>
        <dbReference type="ARBA" id="ARBA00023014"/>
    </source>
</evidence>
<dbReference type="CDD" id="cd01335">
    <property type="entry name" value="Radical_SAM"/>
    <property type="match status" value="1"/>
</dbReference>
<keyword evidence="7" id="KW-0949">S-adenosyl-L-methionine</keyword>
<dbReference type="GO" id="GO:0030488">
    <property type="term" value="P:tRNA methylation"/>
    <property type="evidence" value="ECO:0007669"/>
    <property type="project" value="TreeGrafter"/>
</dbReference>
<dbReference type="GO" id="GO:0005737">
    <property type="term" value="C:cytoplasm"/>
    <property type="evidence" value="ECO:0007669"/>
    <property type="project" value="UniProtKB-SubCell"/>
</dbReference>
<dbReference type="Gene3D" id="3.20.20.70">
    <property type="entry name" value="Aldolase class I"/>
    <property type="match status" value="1"/>
</dbReference>
<dbReference type="GO" id="GO:0051539">
    <property type="term" value="F:4 iron, 4 sulfur cluster binding"/>
    <property type="evidence" value="ECO:0007669"/>
    <property type="project" value="UniProtKB-KW"/>
</dbReference>
<dbReference type="SFLD" id="SFLDG01062">
    <property type="entry name" value="methyltransferase_(Class_A)"/>
    <property type="match status" value="1"/>
</dbReference>
<evidence type="ECO:0000259" key="11">
    <source>
        <dbReference type="PROSITE" id="PS51918"/>
    </source>
</evidence>
<evidence type="ECO:0000256" key="4">
    <source>
        <dbReference type="ARBA" id="ARBA00022490"/>
    </source>
</evidence>
<gene>
    <name evidence="12" type="ORF">A3J36_02845</name>
</gene>
<sequence>MSTLRKEQFKALFPDEPKFRWNQIETARFNPSLEGWRGATTLPKAMQMKLMECVPWMAVREVGVFKSSRGDTYKAVLATREGQRFETVLMENRRGQWTICVSSQIGCAMRCSFCATGTMGLTRSLTADEIVDQYRYWQQYLHAHPALPPRISNVVFMGMGEPLANYEQVKGAIRTWQQYIDLGKTKITVSTVGLVVPLEKILTDPEWPEVRLAVSLHSADPRTRQEIVPTSVPDFLPKLADWARRYALKYGNRRHHLTFEYVMLSGINDTPAHAKALGEFSAALGRVKVNVIPYNRVPGKPFSPSAQESLEQFKSLVRRSGVDVTQRRTMGDDIAAACGQLVIEGAR</sequence>
<dbReference type="GO" id="GO:0008173">
    <property type="term" value="F:RNA methyltransferase activity"/>
    <property type="evidence" value="ECO:0007669"/>
    <property type="project" value="InterPro"/>
</dbReference>
<keyword evidence="6" id="KW-0808">Transferase</keyword>
<evidence type="ECO:0000256" key="2">
    <source>
        <dbReference type="ARBA" id="ARBA00004496"/>
    </source>
</evidence>
<dbReference type="InterPro" id="IPR013785">
    <property type="entry name" value="Aldolase_TIM"/>
</dbReference>
<dbReference type="GO" id="GO:0046872">
    <property type="term" value="F:metal ion binding"/>
    <property type="evidence" value="ECO:0007669"/>
    <property type="project" value="UniProtKB-KW"/>
</dbReference>